<dbReference type="EMBL" id="BEYU01000027">
    <property type="protein sequence ID" value="GBG27035.1"/>
    <property type="molecule type" value="Genomic_DNA"/>
</dbReference>
<protein>
    <submittedName>
        <fullName evidence="6">Ankyrin repeat domain-containing protein 1</fullName>
    </submittedName>
</protein>
<feature type="compositionally biased region" description="Acidic residues" evidence="5">
    <location>
        <begin position="307"/>
        <end position="324"/>
    </location>
</feature>
<feature type="region of interest" description="Disordered" evidence="5">
    <location>
        <begin position="1"/>
        <end position="54"/>
    </location>
</feature>
<proteinExistence type="predicted"/>
<evidence type="ECO:0000256" key="1">
    <source>
        <dbReference type="ARBA" id="ARBA00022737"/>
    </source>
</evidence>
<reference evidence="6 7" key="1">
    <citation type="submission" date="2017-12" db="EMBL/GenBank/DDBJ databases">
        <title>Sequencing, de novo assembly and annotation of complete genome of a new Thraustochytrid species, strain FCC1311.</title>
        <authorList>
            <person name="Sedici K."/>
            <person name="Godart F."/>
            <person name="Aiese Cigliano R."/>
            <person name="Sanseverino W."/>
            <person name="Barakat M."/>
            <person name="Ortet P."/>
            <person name="Marechal E."/>
            <person name="Cagnac O."/>
            <person name="Amato A."/>
        </authorList>
    </citation>
    <scope>NUCLEOTIDE SEQUENCE [LARGE SCALE GENOMIC DNA]</scope>
</reference>
<dbReference type="InterPro" id="IPR014710">
    <property type="entry name" value="RmlC-like_jellyroll"/>
</dbReference>
<keyword evidence="4" id="KW-0175">Coiled coil</keyword>
<evidence type="ECO:0000313" key="7">
    <source>
        <dbReference type="Proteomes" id="UP000241890"/>
    </source>
</evidence>
<dbReference type="Gene3D" id="1.25.40.20">
    <property type="entry name" value="Ankyrin repeat-containing domain"/>
    <property type="match status" value="2"/>
</dbReference>
<dbReference type="PANTHER" id="PTHR24201:SF15">
    <property type="entry name" value="ANKYRIN REPEAT DOMAIN-CONTAINING PROTEIN 66"/>
    <property type="match status" value="1"/>
</dbReference>
<evidence type="ECO:0000256" key="3">
    <source>
        <dbReference type="PROSITE-ProRule" id="PRU00023"/>
    </source>
</evidence>
<dbReference type="InterPro" id="IPR018490">
    <property type="entry name" value="cNMP-bd_dom_sf"/>
</dbReference>
<organism evidence="6 7">
    <name type="scientific">Hondaea fermentalgiana</name>
    <dbReference type="NCBI Taxonomy" id="2315210"/>
    <lineage>
        <taxon>Eukaryota</taxon>
        <taxon>Sar</taxon>
        <taxon>Stramenopiles</taxon>
        <taxon>Bigyra</taxon>
        <taxon>Labyrinthulomycetes</taxon>
        <taxon>Thraustochytrida</taxon>
        <taxon>Thraustochytriidae</taxon>
        <taxon>Hondaea</taxon>
    </lineage>
</organism>
<evidence type="ECO:0000256" key="5">
    <source>
        <dbReference type="SAM" id="MobiDB-lite"/>
    </source>
</evidence>
<evidence type="ECO:0000256" key="2">
    <source>
        <dbReference type="ARBA" id="ARBA00023043"/>
    </source>
</evidence>
<feature type="compositionally biased region" description="Basic residues" evidence="5">
    <location>
        <begin position="1"/>
        <end position="13"/>
    </location>
</feature>
<dbReference type="Proteomes" id="UP000241890">
    <property type="component" value="Unassembled WGS sequence"/>
</dbReference>
<dbReference type="PROSITE" id="PS50088">
    <property type="entry name" value="ANK_REPEAT"/>
    <property type="match status" value="1"/>
</dbReference>
<accession>A0A2R5G921</accession>
<feature type="coiled-coil region" evidence="4">
    <location>
        <begin position="579"/>
        <end position="610"/>
    </location>
</feature>
<dbReference type="SMART" id="SM00248">
    <property type="entry name" value="ANK"/>
    <property type="match status" value="3"/>
</dbReference>
<feature type="repeat" description="ANK" evidence="3">
    <location>
        <begin position="641"/>
        <end position="673"/>
    </location>
</feature>
<dbReference type="PANTHER" id="PTHR24201">
    <property type="entry name" value="ANK_REP_REGION DOMAIN-CONTAINING PROTEIN"/>
    <property type="match status" value="1"/>
</dbReference>
<name>A0A2R5G921_9STRA</name>
<feature type="compositionally biased region" description="Basic and acidic residues" evidence="5">
    <location>
        <begin position="396"/>
        <end position="409"/>
    </location>
</feature>
<feature type="compositionally biased region" description="Polar residues" evidence="5">
    <location>
        <begin position="25"/>
        <end position="36"/>
    </location>
</feature>
<keyword evidence="2 3" id="KW-0040">ANK repeat</keyword>
<gene>
    <name evidence="6" type="ORF">FCC1311_032582</name>
</gene>
<feature type="compositionally biased region" description="Basic and acidic residues" evidence="5">
    <location>
        <begin position="345"/>
        <end position="358"/>
    </location>
</feature>
<dbReference type="PROSITE" id="PS50297">
    <property type="entry name" value="ANK_REP_REGION"/>
    <property type="match status" value="1"/>
</dbReference>
<dbReference type="SUPFAM" id="SSF51206">
    <property type="entry name" value="cAMP-binding domain-like"/>
    <property type="match status" value="1"/>
</dbReference>
<dbReference type="InterPro" id="IPR002110">
    <property type="entry name" value="Ankyrin_rpt"/>
</dbReference>
<feature type="compositionally biased region" description="Basic and acidic residues" evidence="5">
    <location>
        <begin position="285"/>
        <end position="294"/>
    </location>
</feature>
<evidence type="ECO:0000313" key="6">
    <source>
        <dbReference type="EMBL" id="GBG27035.1"/>
    </source>
</evidence>
<dbReference type="SUPFAM" id="SSF48403">
    <property type="entry name" value="Ankyrin repeat"/>
    <property type="match status" value="1"/>
</dbReference>
<dbReference type="Pfam" id="PF12796">
    <property type="entry name" value="Ank_2"/>
    <property type="match status" value="1"/>
</dbReference>
<dbReference type="Gene3D" id="2.60.120.10">
    <property type="entry name" value="Jelly Rolls"/>
    <property type="match status" value="1"/>
</dbReference>
<feature type="compositionally biased region" description="Basic and acidic residues" evidence="5">
    <location>
        <begin position="461"/>
        <end position="471"/>
    </location>
</feature>
<comment type="caution">
    <text evidence="6">The sequence shown here is derived from an EMBL/GenBank/DDBJ whole genome shotgun (WGS) entry which is preliminary data.</text>
</comment>
<dbReference type="OrthoDB" id="69682at2759"/>
<sequence length="781" mass="85755">MNPMKHLARRKSSGMKTLKDKTLRWSKTSGSASLVSTGLPGDSKRAGGTSSRLQSSTSSSAMLIAAEENAINPNDALHLVALYVSQLRFDRVLASKVLRKFKRHGETVEDAICAQYRKFRDHEDAGCIEELLLSILPEKNRLSCLRHLYSRLLRYNDFFRTLTRAVPDEELLSFETRLLQSLRRENIFPNRYLAVAPRGAIYVVRRGAVRISMKGTVVATLEQGAVFEVCVLSDHYVTIHRLNENASARGLNLHTNSNFQVIDPASANSSTSASGFSSTTSSSCQERRRTDASGRARALIDGSSYFDEADDEDDEDDDETDDFDTSGRLGDSFDDFDSDGQLVGEEARPRARRPDHAQRTFSSLCHISLHGDEPSSAGSLDRSVPSLSRENANDAYEGRRGGSGAHDDETAGMDSEGADSVDPGHDSSGGSGGHGLPGMGGNSTHRRRSLATAFKMRHRHLGEGSQHHDAHTVNASSSSHNEAHDRGHRAPIHPADKRRTLAIKADRNVQIYPFNSVNICAVEVEASLDSLLPTSGAKHAQPYMHGCELGVLTLDTLRALVAEHPSVARNYAVLKAAVDDQVEKEAEELRRRQETTRRKLELEHRQATNRELERACRAGSVQRVHEAVVAGASFMEALDETGATALHLAAIFGHTEVVSLLLRLGADPCVKDRDERTPLHLCCLVGAWDMATCKTLVRLLSQHNACLQERDKWGNTPVHLAASTSDLVLLSIFMNELARKADASSVLTLRNEDGFTALELCSSIDSRRILKPKTHIIANVR</sequence>
<dbReference type="InterPro" id="IPR050776">
    <property type="entry name" value="Ank_Repeat/CDKN_Inhibitor"/>
</dbReference>
<feature type="region of interest" description="Disordered" evidence="5">
    <location>
        <begin position="461"/>
        <end position="494"/>
    </location>
</feature>
<feature type="compositionally biased region" description="Gly residues" evidence="5">
    <location>
        <begin position="427"/>
        <end position="441"/>
    </location>
</feature>
<dbReference type="InParanoid" id="A0A2R5G921"/>
<dbReference type="AlphaFoldDB" id="A0A2R5G921"/>
<keyword evidence="7" id="KW-1185">Reference proteome</keyword>
<keyword evidence="1" id="KW-0677">Repeat</keyword>
<evidence type="ECO:0000256" key="4">
    <source>
        <dbReference type="SAM" id="Coils"/>
    </source>
</evidence>
<dbReference type="InterPro" id="IPR036770">
    <property type="entry name" value="Ankyrin_rpt-contain_sf"/>
</dbReference>
<feature type="compositionally biased region" description="Low complexity" evidence="5">
    <location>
        <begin position="266"/>
        <end position="283"/>
    </location>
</feature>
<feature type="region of interest" description="Disordered" evidence="5">
    <location>
        <begin position="266"/>
        <end position="446"/>
    </location>
</feature>